<feature type="transmembrane region" description="Helical" evidence="7">
    <location>
        <begin position="141"/>
        <end position="164"/>
    </location>
</feature>
<keyword evidence="9" id="KW-1185">Reference proteome</keyword>
<evidence type="ECO:0000313" key="8">
    <source>
        <dbReference type="EMBL" id="MBW6531672.1"/>
    </source>
</evidence>
<dbReference type="EMBL" id="JAHXZN010000004">
    <property type="protein sequence ID" value="MBW6531672.1"/>
    <property type="molecule type" value="Genomic_DNA"/>
</dbReference>
<feature type="transmembrane region" description="Helical" evidence="7">
    <location>
        <begin position="415"/>
        <end position="435"/>
    </location>
</feature>
<dbReference type="PANTHER" id="PTHR30250:SF10">
    <property type="entry name" value="LIPOPOLYSACCHARIDE BIOSYNTHESIS PROTEIN WZXC"/>
    <property type="match status" value="1"/>
</dbReference>
<name>A0ABS7BQB8_9SPHN</name>
<dbReference type="Pfam" id="PF13440">
    <property type="entry name" value="Polysacc_synt_3"/>
    <property type="match status" value="1"/>
</dbReference>
<feature type="transmembrane region" description="Helical" evidence="7">
    <location>
        <begin position="366"/>
        <end position="394"/>
    </location>
</feature>
<feature type="transmembrane region" description="Helical" evidence="7">
    <location>
        <begin position="205"/>
        <end position="227"/>
    </location>
</feature>
<reference evidence="8 9" key="1">
    <citation type="submission" date="2021-07" db="EMBL/GenBank/DDBJ databases">
        <title>Sphingomonas sp.</title>
        <authorList>
            <person name="Feng G."/>
            <person name="Li J."/>
            <person name="Pan M."/>
        </authorList>
    </citation>
    <scope>NUCLEOTIDE SEQUENCE [LARGE SCALE GENOMIC DNA]</scope>
    <source>
        <strain evidence="8 9">RRHST34</strain>
    </source>
</reference>
<feature type="transmembrane region" description="Helical" evidence="7">
    <location>
        <begin position="170"/>
        <end position="193"/>
    </location>
</feature>
<sequence length="448" mass="48532">MKLLSRSILTRLGWSTAGYGVVQALRLVNNVVLARLLAPELFGIMIIVNTVRTGIELASDIGIGQNIISNPRAEQPDFYDTAWTLQLVRGLALGMVCAALAWPVAWFYRKPELAGIFAVASLFFVFAGFESTGRFIAQKHLRLAALTAFEVGYTAISTVAHILFALATPTIWALVFGGITSSAAVMVASYLLIPGMRHRFLIDRGAMREILSFGRWVALSSIVYFLAMNFDRLYMARAVSLAVLGTYGIARSLADILNLLVARFGNMIVFPMVAASFDTTAELRARLARHRPLLLLGAAAAVAGFIAVSDLLTALLYDQRYQGAAQMLPALSFGVWFAILSTINESVLLGIGKPVYGASANIGKFAWLLVGLPLAVNFYGISGAVLVIASAELVRYVPLWVAQRREGLSFARQDLAMTLVMLGLAVLFREALYGVGLTGDVTSLLPWK</sequence>
<dbReference type="Proteomes" id="UP000759103">
    <property type="component" value="Unassembled WGS sequence"/>
</dbReference>
<dbReference type="PANTHER" id="PTHR30250">
    <property type="entry name" value="PST FAMILY PREDICTED COLANIC ACID TRANSPORTER"/>
    <property type="match status" value="1"/>
</dbReference>
<evidence type="ECO:0000256" key="3">
    <source>
        <dbReference type="ARBA" id="ARBA00022475"/>
    </source>
</evidence>
<feature type="transmembrane region" description="Helical" evidence="7">
    <location>
        <begin position="294"/>
        <end position="316"/>
    </location>
</feature>
<organism evidence="8 9">
    <name type="scientific">Sphingomonas citri</name>
    <dbReference type="NCBI Taxonomy" id="2862499"/>
    <lineage>
        <taxon>Bacteria</taxon>
        <taxon>Pseudomonadati</taxon>
        <taxon>Pseudomonadota</taxon>
        <taxon>Alphaproteobacteria</taxon>
        <taxon>Sphingomonadales</taxon>
        <taxon>Sphingomonadaceae</taxon>
        <taxon>Sphingomonas</taxon>
    </lineage>
</organism>
<evidence type="ECO:0000313" key="9">
    <source>
        <dbReference type="Proteomes" id="UP000759103"/>
    </source>
</evidence>
<evidence type="ECO:0000256" key="1">
    <source>
        <dbReference type="ARBA" id="ARBA00004651"/>
    </source>
</evidence>
<keyword evidence="6 7" id="KW-0472">Membrane</keyword>
<evidence type="ECO:0000256" key="5">
    <source>
        <dbReference type="ARBA" id="ARBA00022989"/>
    </source>
</evidence>
<keyword evidence="5 7" id="KW-1133">Transmembrane helix</keyword>
<protein>
    <submittedName>
        <fullName evidence="8">Oligosaccharide flippase family protein</fullName>
    </submittedName>
</protein>
<feature type="transmembrane region" description="Helical" evidence="7">
    <location>
        <begin position="113"/>
        <end position="129"/>
    </location>
</feature>
<gene>
    <name evidence="8" type="ORF">KZ820_13085</name>
</gene>
<evidence type="ECO:0000256" key="2">
    <source>
        <dbReference type="ARBA" id="ARBA00007430"/>
    </source>
</evidence>
<feature type="transmembrane region" description="Helical" evidence="7">
    <location>
        <begin position="328"/>
        <end position="351"/>
    </location>
</feature>
<feature type="transmembrane region" description="Helical" evidence="7">
    <location>
        <begin position="87"/>
        <end position="107"/>
    </location>
</feature>
<evidence type="ECO:0000256" key="4">
    <source>
        <dbReference type="ARBA" id="ARBA00022692"/>
    </source>
</evidence>
<dbReference type="InterPro" id="IPR050833">
    <property type="entry name" value="Poly_Biosynth_Transport"/>
</dbReference>
<dbReference type="RefSeq" id="WP_219749063.1">
    <property type="nucleotide sequence ID" value="NZ_JAHXZN010000004.1"/>
</dbReference>
<comment type="subcellular location">
    <subcellularLocation>
        <location evidence="1">Cell membrane</location>
        <topology evidence="1">Multi-pass membrane protein</topology>
    </subcellularLocation>
</comment>
<proteinExistence type="inferred from homology"/>
<comment type="similarity">
    <text evidence="2">Belongs to the polysaccharide synthase family.</text>
</comment>
<accession>A0ABS7BQB8</accession>
<comment type="caution">
    <text evidence="8">The sequence shown here is derived from an EMBL/GenBank/DDBJ whole genome shotgun (WGS) entry which is preliminary data.</text>
</comment>
<keyword evidence="4 7" id="KW-0812">Transmembrane</keyword>
<evidence type="ECO:0000256" key="7">
    <source>
        <dbReference type="SAM" id="Phobius"/>
    </source>
</evidence>
<keyword evidence="3" id="KW-1003">Cell membrane</keyword>
<evidence type="ECO:0000256" key="6">
    <source>
        <dbReference type="ARBA" id="ARBA00023136"/>
    </source>
</evidence>